<dbReference type="EMBL" id="NWBU01000004">
    <property type="protein sequence ID" value="PTQ12931.1"/>
    <property type="molecule type" value="Genomic_DNA"/>
</dbReference>
<proteinExistence type="predicted"/>
<sequence length="99" mass="10447">MAVTETIAFEDEARALEALSAAGFSVGPVSLGLPRGIRFGSHQIPTWKHVRHTDRLAMDGEFHGVRVGPVKILVSPALSDEAAAAFDRVRAAAAQQVAA</sequence>
<comment type="caution">
    <text evidence="1">The sequence shown here is derived from an EMBL/GenBank/DDBJ whole genome shotgun (WGS) entry which is preliminary data.</text>
</comment>
<name>A0A2T5G1D9_9SPHN</name>
<evidence type="ECO:0000313" key="1">
    <source>
        <dbReference type="EMBL" id="PTQ12931.1"/>
    </source>
</evidence>
<gene>
    <name evidence="1" type="ORF">CLG96_01965</name>
</gene>
<accession>A0A2T5G1D9</accession>
<dbReference type="Proteomes" id="UP000244162">
    <property type="component" value="Unassembled WGS sequence"/>
</dbReference>
<dbReference type="AlphaFoldDB" id="A0A2T5G1D9"/>
<evidence type="ECO:0000313" key="2">
    <source>
        <dbReference type="Proteomes" id="UP000244162"/>
    </source>
</evidence>
<reference evidence="1 2" key="1">
    <citation type="submission" date="2017-09" db="EMBL/GenBank/DDBJ databases">
        <title>Sphingomonas panjinensis sp.nov., isolated from oil-contaminated soil.</title>
        <authorList>
            <person name="Wang L."/>
            <person name="Chen L."/>
        </authorList>
    </citation>
    <scope>NUCLEOTIDE SEQUENCE [LARGE SCALE GENOMIC DNA]</scope>
    <source>
        <strain evidence="1 2">FW-11</strain>
    </source>
</reference>
<protein>
    <submittedName>
        <fullName evidence="1">Uncharacterized protein</fullName>
    </submittedName>
</protein>
<organism evidence="1 2">
    <name type="scientific">Sphingomonas oleivorans</name>
    <dbReference type="NCBI Taxonomy" id="1735121"/>
    <lineage>
        <taxon>Bacteria</taxon>
        <taxon>Pseudomonadati</taxon>
        <taxon>Pseudomonadota</taxon>
        <taxon>Alphaproteobacteria</taxon>
        <taxon>Sphingomonadales</taxon>
        <taxon>Sphingomonadaceae</taxon>
        <taxon>Sphingomonas</taxon>
    </lineage>
</organism>
<keyword evidence="2" id="KW-1185">Reference proteome</keyword>
<dbReference type="RefSeq" id="WP_107966168.1">
    <property type="nucleotide sequence ID" value="NZ_NWBU01000004.1"/>
</dbReference>